<dbReference type="InterPro" id="IPR013888">
    <property type="entry name" value="RNase_P_Rpm2_mt"/>
</dbReference>
<evidence type="ECO:0000256" key="2">
    <source>
        <dbReference type="SAM" id="MobiDB-lite"/>
    </source>
</evidence>
<dbReference type="GO" id="GO:0006397">
    <property type="term" value="P:mRNA processing"/>
    <property type="evidence" value="ECO:0007669"/>
    <property type="project" value="EnsemblFungi"/>
</dbReference>
<evidence type="ECO:0000313" key="3">
    <source>
        <dbReference type="EMBL" id="CCK72100.1"/>
    </source>
</evidence>
<dbReference type="Proteomes" id="UP000006310">
    <property type="component" value="Chromosome 10"/>
</dbReference>
<dbReference type="GO" id="GO:0002181">
    <property type="term" value="P:cytoplasmic translation"/>
    <property type="evidence" value="ECO:0007669"/>
    <property type="project" value="EnsemblFungi"/>
</dbReference>
<feature type="region of interest" description="Disordered" evidence="2">
    <location>
        <begin position="19"/>
        <end position="43"/>
    </location>
</feature>
<dbReference type="STRING" id="1071383.J7RB45"/>
<reference evidence="3 4" key="1">
    <citation type="journal article" date="2011" name="Proc. Natl. Acad. Sci. U.S.A.">
        <title>Evolutionary erosion of yeast sex chromosomes by mating-type switching accidents.</title>
        <authorList>
            <person name="Gordon J.L."/>
            <person name="Armisen D."/>
            <person name="Proux-Wera E."/>
            <person name="Oheigeartaigh S.S."/>
            <person name="Byrne K.P."/>
            <person name="Wolfe K.H."/>
        </authorList>
    </citation>
    <scope>NUCLEOTIDE SEQUENCE [LARGE SCALE GENOMIC DNA]</scope>
    <source>
        <strain evidence="4">ATCC MYA-139 / BCRC 22969 / CBS 8797 / CCRC 22969 / KCTC 17520 / NBRC 10181 / NCYC 3082</strain>
    </source>
</reference>
<feature type="region of interest" description="Disordered" evidence="2">
    <location>
        <begin position="173"/>
        <end position="200"/>
    </location>
</feature>
<dbReference type="GO" id="GO:0045944">
    <property type="term" value="P:positive regulation of transcription by RNA polymerase II"/>
    <property type="evidence" value="ECO:0007669"/>
    <property type="project" value="EnsemblFungi"/>
</dbReference>
<dbReference type="HOGENOM" id="CLU_270952_0_0_1"/>
<name>J7RB45_HUIN7</name>
<keyword evidence="1" id="KW-0677">Repeat</keyword>
<dbReference type="AlphaFoldDB" id="J7RB45"/>
<dbReference type="GO" id="GO:0005759">
    <property type="term" value="C:mitochondrial matrix"/>
    <property type="evidence" value="ECO:0007669"/>
    <property type="project" value="EnsemblFungi"/>
</dbReference>
<sequence length="1230" mass="141832">MAFKSFKGKISYPKKAYHHRATNGCSPNSQHQGTHTGNGSTTPFFDSSYHQHLRQNHGLVQLEATANAAQNGNTSLSPHLVTGANTGYNVMDDMLYHGTVTPATQAAAAVAVDNIQPMSAAYCSLTAQQQFMWQRNGPSGTQISHNAVQGMDIAQHATNILRNNQAQSTRFYSTTTTTTNKPRTEKDLIDNTSPWEQDTETGLNKDTYLQTHLRQIDECYKTGDYNMINSLYQSLRRNDIVPPLQTYEIIFHSFNKRPFDDNNLNLNEKMFQLLNCYQDLLKNKLKPTTTIYNILLFQIFKNSIVAYEAKNNNGIDFFKIGKELINTVVKKNKLENTTINYYLLAMNLYATTSTTAQVPIPDLTSLKQKAIDLSPSYEKDSFYFISLVNLAKIKNDLAFTKTLYNEFLTSLPQEINTSLRDHQFEIYAVFVSSFIETGEVDLAVKIFDKVINEVRTKDGYSRNISLLVTHFLVSLSKVDCQKAYKLCEKFRDLPWVPTFTYEFYLLLMANSFHDWELTKKIYNYIYPMTRTFHNEQSRLSRNANLSTYLLYPQHTSNIVNMLMDYALQLRDSDVIMKLVEESIIKQFSFDSQLYPFIIQYFKQIEAPGGYLLRFIESHGKLQPNLNFLNSVVQFYQDSKVLLPIMEMDFFTKLCQSLEFNDETVANLGGLIQYMGFVRRSFHAIEKYPTLMKLQASLITKIFDFDILDPAMAEELNNGTTSAMVQQFAQFKKETVDHFTKLVTEYQQSNMDPNEIDPVVPQAAKLVGMETEKVDFFAHPGDWDKSYPLSLGDMIQHSSRAAIKEFENLSRQGYCFDYDTYKQLIRKKYINDSIIGKALRFHNDMDEMKSLRNLIIDKLSDTQLYKLIMEFDHRIFKESYLPYLNENSLIKMWNCTEAPEFLDLINFPENFKTISSQAENKNLVAKIYETFFQNKRFDAILNFNEICPVLDVEVLLKSCIRAGENAKFESLFSKFQLSLGGPVKVAEIQCEYLINRGRFEQALQQINDIDPAQRSEKLLDYRSFLAFLESFQKESSFFQNLPTSTLQFANHLSSFNSFSDMVTYYNYIMESRSTFQTNDSMQAKEEVASQILNNLLDSVSLLPKGQHTGEVYRGKLKAFYRFKTFLKLTDFKTDDVMKLIKIWTAVAPETTEAFFNNIVESLYLSPHTNVISLTYDLRWIFTSHELGKVLEEISHYFTLNKDTTKLKQMQELKEALAASGENETDAVMAFT</sequence>
<dbReference type="GeneID" id="34527855"/>
<dbReference type="KEGG" id="kng:KNAG_0J00170"/>
<dbReference type="GO" id="GO:0004526">
    <property type="term" value="F:ribonuclease P activity"/>
    <property type="evidence" value="ECO:0007669"/>
    <property type="project" value="EnsemblFungi"/>
</dbReference>
<dbReference type="EMBL" id="HE978323">
    <property type="protein sequence ID" value="CCK72100.1"/>
    <property type="molecule type" value="Genomic_DNA"/>
</dbReference>
<dbReference type="GO" id="GO:0005634">
    <property type="term" value="C:nucleus"/>
    <property type="evidence" value="ECO:0007669"/>
    <property type="project" value="EnsemblFungi"/>
</dbReference>
<dbReference type="RefSeq" id="XP_022466345.1">
    <property type="nucleotide sequence ID" value="XM_022610005.1"/>
</dbReference>
<keyword evidence="4" id="KW-1185">Reference proteome</keyword>
<gene>
    <name evidence="3" type="primary">KNAG0J00170</name>
    <name evidence="3" type="ordered locus">KNAG_0J00170</name>
</gene>
<dbReference type="GO" id="GO:0030678">
    <property type="term" value="C:mitochondrial ribonuclease P complex"/>
    <property type="evidence" value="ECO:0007669"/>
    <property type="project" value="EnsemblFungi"/>
</dbReference>
<evidence type="ECO:0000313" key="4">
    <source>
        <dbReference type="Proteomes" id="UP000006310"/>
    </source>
</evidence>
<dbReference type="PANTHER" id="PTHR47941">
    <property type="entry name" value="PENTATRICOPEPTIDE REPEAT-CONTAINING PROTEIN 3, MITOCHONDRIAL"/>
    <property type="match status" value="1"/>
</dbReference>
<dbReference type="GO" id="GO:0097745">
    <property type="term" value="P:mitochondrial tRNA 5'-end processing"/>
    <property type="evidence" value="ECO:0007669"/>
    <property type="project" value="EnsemblFungi"/>
</dbReference>
<dbReference type="GO" id="GO:0007005">
    <property type="term" value="P:mitochondrion organization"/>
    <property type="evidence" value="ECO:0007669"/>
    <property type="project" value="EnsemblFungi"/>
</dbReference>
<dbReference type="OMA" id="GDWDKSY"/>
<proteinExistence type="predicted"/>
<dbReference type="eggNOG" id="ENOG502S4M0">
    <property type="taxonomic scope" value="Eukaryota"/>
</dbReference>
<feature type="compositionally biased region" description="Polar residues" evidence="2">
    <location>
        <begin position="23"/>
        <end position="43"/>
    </location>
</feature>
<organism evidence="3 4">
    <name type="scientific">Huiozyma naganishii (strain ATCC MYA-139 / BCRC 22969 / CBS 8797 / KCTC 17520 / NBRC 10181 / NCYC 3082 / Yp74L-3)</name>
    <name type="common">Yeast</name>
    <name type="synonym">Kazachstania naganishii</name>
    <dbReference type="NCBI Taxonomy" id="1071383"/>
    <lineage>
        <taxon>Eukaryota</taxon>
        <taxon>Fungi</taxon>
        <taxon>Dikarya</taxon>
        <taxon>Ascomycota</taxon>
        <taxon>Saccharomycotina</taxon>
        <taxon>Saccharomycetes</taxon>
        <taxon>Saccharomycetales</taxon>
        <taxon>Saccharomycetaceae</taxon>
        <taxon>Huiozyma</taxon>
    </lineage>
</organism>
<dbReference type="OrthoDB" id="185373at2759"/>
<dbReference type="Pfam" id="PF08579">
    <property type="entry name" value="RPM2"/>
    <property type="match status" value="1"/>
</dbReference>
<protein>
    <submittedName>
        <fullName evidence="3">Uncharacterized protein</fullName>
    </submittedName>
</protein>
<dbReference type="GO" id="GO:0001682">
    <property type="term" value="P:tRNA 5'-leader removal"/>
    <property type="evidence" value="ECO:0007669"/>
    <property type="project" value="EnsemblFungi"/>
</dbReference>
<feature type="compositionally biased region" description="Polar residues" evidence="2">
    <location>
        <begin position="190"/>
        <end position="200"/>
    </location>
</feature>
<accession>J7RB45</accession>
<reference evidence="4" key="2">
    <citation type="submission" date="2012-08" db="EMBL/GenBank/DDBJ databases">
        <title>Genome sequence of Kazachstania naganishii.</title>
        <authorList>
            <person name="Gordon J.L."/>
            <person name="Armisen D."/>
            <person name="Proux-Wera E."/>
            <person name="OhEigeartaigh S.S."/>
            <person name="Byrne K.P."/>
            <person name="Wolfe K.H."/>
        </authorList>
    </citation>
    <scope>NUCLEOTIDE SEQUENCE [LARGE SCALE GENOMIC DNA]</scope>
    <source>
        <strain evidence="4">ATCC MYA-139 / BCRC 22969 / CBS 8797 / CCRC 22969 / KCTC 17520 / NBRC 10181 / NCYC 3082</strain>
    </source>
</reference>
<evidence type="ECO:0000256" key="1">
    <source>
        <dbReference type="ARBA" id="ARBA00022737"/>
    </source>
</evidence>